<evidence type="ECO:0000313" key="4">
    <source>
        <dbReference type="Proteomes" id="UP000305238"/>
    </source>
</evidence>
<dbReference type="InterPro" id="IPR036663">
    <property type="entry name" value="Fumarylacetoacetase_C_sf"/>
</dbReference>
<dbReference type="Gene3D" id="3.90.850.10">
    <property type="entry name" value="Fumarylacetoacetase-like, C-terminal domain"/>
    <property type="match status" value="1"/>
</dbReference>
<dbReference type="Pfam" id="PF01557">
    <property type="entry name" value="FAA_hydrolase"/>
    <property type="match status" value="1"/>
</dbReference>
<dbReference type="RefSeq" id="WP_138638296.1">
    <property type="nucleotide sequence ID" value="NZ_VCKZ01000159.1"/>
</dbReference>
<evidence type="ECO:0000256" key="1">
    <source>
        <dbReference type="ARBA" id="ARBA00022723"/>
    </source>
</evidence>
<dbReference type="AlphaFoldDB" id="A0A5S4GT89"/>
<organism evidence="3 4">
    <name type="scientific">Actinomadura geliboluensis</name>
    <dbReference type="NCBI Taxonomy" id="882440"/>
    <lineage>
        <taxon>Bacteria</taxon>
        <taxon>Bacillati</taxon>
        <taxon>Actinomycetota</taxon>
        <taxon>Actinomycetes</taxon>
        <taxon>Streptosporangiales</taxon>
        <taxon>Thermomonosporaceae</taxon>
        <taxon>Actinomadura</taxon>
    </lineage>
</organism>
<evidence type="ECO:0000313" key="3">
    <source>
        <dbReference type="EMBL" id="TMR36133.1"/>
    </source>
</evidence>
<dbReference type="InterPro" id="IPR011234">
    <property type="entry name" value="Fumarylacetoacetase-like_C"/>
</dbReference>
<gene>
    <name evidence="3" type="ORF">ETD96_21670</name>
</gene>
<dbReference type="PANTHER" id="PTHR11820">
    <property type="entry name" value="ACYLPYRUVASE"/>
    <property type="match status" value="1"/>
</dbReference>
<feature type="non-terminal residue" evidence="3">
    <location>
        <position position="1"/>
    </location>
</feature>
<evidence type="ECO:0000259" key="2">
    <source>
        <dbReference type="Pfam" id="PF01557"/>
    </source>
</evidence>
<protein>
    <submittedName>
        <fullName evidence="3">Fumarylacetoacetate hydrolase family protein</fullName>
    </submittedName>
</protein>
<keyword evidence="3" id="KW-0378">Hydrolase</keyword>
<dbReference type="GO" id="GO:0018773">
    <property type="term" value="F:acetylpyruvate hydrolase activity"/>
    <property type="evidence" value="ECO:0007669"/>
    <property type="project" value="TreeGrafter"/>
</dbReference>
<proteinExistence type="predicted"/>
<dbReference type="SUPFAM" id="SSF56529">
    <property type="entry name" value="FAH"/>
    <property type="match status" value="1"/>
</dbReference>
<reference evidence="3 4" key="1">
    <citation type="submission" date="2019-05" db="EMBL/GenBank/DDBJ databases">
        <title>Draft genome sequence of Actinomadura geliboluensis A8036.</title>
        <authorList>
            <person name="Saricaoglu S."/>
            <person name="Isik K."/>
        </authorList>
    </citation>
    <scope>NUCLEOTIDE SEQUENCE [LARGE SCALE GENOMIC DNA]</scope>
    <source>
        <strain evidence="3 4">A8036</strain>
    </source>
</reference>
<keyword evidence="4" id="KW-1185">Reference proteome</keyword>
<keyword evidence="1" id="KW-0479">Metal-binding</keyword>
<dbReference type="OrthoDB" id="9805307at2"/>
<accession>A0A5S4GT89</accession>
<name>A0A5S4GT89_9ACTN</name>
<dbReference type="Proteomes" id="UP000305238">
    <property type="component" value="Unassembled WGS sequence"/>
</dbReference>
<feature type="domain" description="Fumarylacetoacetase-like C-terminal" evidence="2">
    <location>
        <begin position="3"/>
        <end position="69"/>
    </location>
</feature>
<dbReference type="PANTHER" id="PTHR11820:SF7">
    <property type="entry name" value="ACYLPYRUVASE FAHD1, MITOCHONDRIAL"/>
    <property type="match status" value="1"/>
</dbReference>
<dbReference type="GO" id="GO:0046872">
    <property type="term" value="F:metal ion binding"/>
    <property type="evidence" value="ECO:0007669"/>
    <property type="project" value="UniProtKB-KW"/>
</dbReference>
<sequence>SDDTGTLLFDPVFLVKYVSTIVRLRPGDLIATGTPAGVGHARDPKVYLTGGETVVTEIDGLGACTNRVVKDA</sequence>
<comment type="caution">
    <text evidence="3">The sequence shown here is derived from an EMBL/GenBank/DDBJ whole genome shotgun (WGS) entry which is preliminary data.</text>
</comment>
<dbReference type="EMBL" id="VCKZ01000159">
    <property type="protein sequence ID" value="TMR36133.1"/>
    <property type="molecule type" value="Genomic_DNA"/>
</dbReference>